<dbReference type="PANTHER" id="PTHR42815:SF2">
    <property type="entry name" value="FAD-BINDING, PUTATIVE (AFU_ORTHOLOGUE AFUA_6G07600)-RELATED"/>
    <property type="match status" value="1"/>
</dbReference>
<dbReference type="PANTHER" id="PTHR42815">
    <property type="entry name" value="FAD-BINDING, PUTATIVE (AFU_ORTHOLOGUE AFUA_6G07600)-RELATED"/>
    <property type="match status" value="1"/>
</dbReference>
<dbReference type="EMBL" id="NVVJ01000006">
    <property type="protein sequence ID" value="PCJ27527.1"/>
    <property type="molecule type" value="Genomic_DNA"/>
</dbReference>
<dbReference type="InterPro" id="IPR012349">
    <property type="entry name" value="Split_barrel_FMN-bd"/>
</dbReference>
<evidence type="ECO:0000313" key="3">
    <source>
        <dbReference type="Proteomes" id="UP000218327"/>
    </source>
</evidence>
<dbReference type="InterPro" id="IPR011576">
    <property type="entry name" value="Pyridox_Oxase_N"/>
</dbReference>
<dbReference type="AlphaFoldDB" id="A0A2A5B7H7"/>
<name>A0A2A5B7H7_9GAMM</name>
<comment type="caution">
    <text evidence="2">The sequence shown here is derived from an EMBL/GenBank/DDBJ whole genome shotgun (WGS) entry which is preliminary data.</text>
</comment>
<dbReference type="Proteomes" id="UP000218327">
    <property type="component" value="Unassembled WGS sequence"/>
</dbReference>
<reference evidence="3" key="1">
    <citation type="submission" date="2017-08" db="EMBL/GenBank/DDBJ databases">
        <title>A dynamic microbial community with high functional redundancy inhabits the cold, oxic subseafloor aquifer.</title>
        <authorList>
            <person name="Tully B.J."/>
            <person name="Wheat C.G."/>
            <person name="Glazer B.T."/>
            <person name="Huber J.A."/>
        </authorList>
    </citation>
    <scope>NUCLEOTIDE SEQUENCE [LARGE SCALE GENOMIC DNA]</scope>
</reference>
<dbReference type="Pfam" id="PF01243">
    <property type="entry name" value="PNPOx_N"/>
    <property type="match status" value="1"/>
</dbReference>
<gene>
    <name evidence="2" type="ORF">COA96_03235</name>
</gene>
<protein>
    <submittedName>
        <fullName evidence="2">Pyridoxamine 5'-phosphate oxidase</fullName>
    </submittedName>
</protein>
<dbReference type="Gene3D" id="2.30.110.10">
    <property type="entry name" value="Electron Transport, Fmn-binding Protein, Chain A"/>
    <property type="match status" value="1"/>
</dbReference>
<dbReference type="SUPFAM" id="SSF50475">
    <property type="entry name" value="FMN-binding split barrel"/>
    <property type="match status" value="1"/>
</dbReference>
<evidence type="ECO:0000259" key="1">
    <source>
        <dbReference type="Pfam" id="PF01243"/>
    </source>
</evidence>
<accession>A0A2A5B7H7</accession>
<organism evidence="2 3">
    <name type="scientific">SAR86 cluster bacterium</name>
    <dbReference type="NCBI Taxonomy" id="2030880"/>
    <lineage>
        <taxon>Bacteria</taxon>
        <taxon>Pseudomonadati</taxon>
        <taxon>Pseudomonadota</taxon>
        <taxon>Gammaproteobacteria</taxon>
        <taxon>SAR86 cluster</taxon>
    </lineage>
</organism>
<sequence>MTHKFAETVFTKSVKAQQKAYGSLEHNEKLQENFGPNDEMRPREVQFIGKRDSFYLSTVSESGWPYVQHRGGPAGFLKVLNPKLLAYADFRGNTQLVSTGNLSVNDRCSLILMDYPNRRRLKVLGRIRMENAVDVEDNVLQEISDPEYGAVIERVFFIDLLAFDWNCPQHISPRYTEAEFLEKFSEYQSNQES</sequence>
<feature type="domain" description="Pyridoxamine 5'-phosphate oxidase N-terminal" evidence="1">
    <location>
        <begin position="45"/>
        <end position="139"/>
    </location>
</feature>
<evidence type="ECO:0000313" key="2">
    <source>
        <dbReference type="EMBL" id="PCJ27527.1"/>
    </source>
</evidence>
<proteinExistence type="predicted"/>